<keyword evidence="3" id="KW-1185">Reference proteome</keyword>
<gene>
    <name evidence="2" type="ORF">Aco03nite_003130</name>
</gene>
<evidence type="ECO:0008006" key="4">
    <source>
        <dbReference type="Google" id="ProtNLM"/>
    </source>
</evidence>
<organism evidence="2 3">
    <name type="scientific">Actinoplanes couchii</name>
    <dbReference type="NCBI Taxonomy" id="403638"/>
    <lineage>
        <taxon>Bacteria</taxon>
        <taxon>Bacillati</taxon>
        <taxon>Actinomycetota</taxon>
        <taxon>Actinomycetes</taxon>
        <taxon>Micromonosporales</taxon>
        <taxon>Micromonosporaceae</taxon>
        <taxon>Actinoplanes</taxon>
    </lineage>
</organism>
<dbReference type="EMBL" id="BOMG01000006">
    <property type="protein sequence ID" value="GID51909.1"/>
    <property type="molecule type" value="Genomic_DNA"/>
</dbReference>
<proteinExistence type="predicted"/>
<feature type="compositionally biased region" description="Basic and acidic residues" evidence="1">
    <location>
        <begin position="47"/>
        <end position="69"/>
    </location>
</feature>
<comment type="caution">
    <text evidence="2">The sequence shown here is derived from an EMBL/GenBank/DDBJ whole genome shotgun (WGS) entry which is preliminary data.</text>
</comment>
<name>A0ABQ3X050_9ACTN</name>
<evidence type="ECO:0000313" key="2">
    <source>
        <dbReference type="EMBL" id="GID51909.1"/>
    </source>
</evidence>
<dbReference type="Proteomes" id="UP000612282">
    <property type="component" value="Unassembled WGS sequence"/>
</dbReference>
<sequence length="85" mass="9306">MGTRGRMTAFPASLDIALSEADRYRLGVLADRRGDSLAAVVRDLIDEEWRRQDDREAPKDDQAEGRHGAVEAPGDDDRDPGGQGL</sequence>
<evidence type="ECO:0000256" key="1">
    <source>
        <dbReference type="SAM" id="MobiDB-lite"/>
    </source>
</evidence>
<feature type="region of interest" description="Disordered" evidence="1">
    <location>
        <begin position="47"/>
        <end position="85"/>
    </location>
</feature>
<evidence type="ECO:0000313" key="3">
    <source>
        <dbReference type="Proteomes" id="UP000612282"/>
    </source>
</evidence>
<accession>A0ABQ3X050</accession>
<reference evidence="2 3" key="1">
    <citation type="submission" date="2021-01" db="EMBL/GenBank/DDBJ databases">
        <title>Whole genome shotgun sequence of Actinoplanes couchii NBRC 106145.</title>
        <authorList>
            <person name="Komaki H."/>
            <person name="Tamura T."/>
        </authorList>
    </citation>
    <scope>NUCLEOTIDE SEQUENCE [LARGE SCALE GENOMIC DNA]</scope>
    <source>
        <strain evidence="2 3">NBRC 106145</strain>
    </source>
</reference>
<protein>
    <recommendedName>
        <fullName evidence="4">Ribbon-helix-helix protein CopG domain-containing protein</fullName>
    </recommendedName>
</protein>